<reference evidence="5 6" key="1">
    <citation type="submission" date="2021-04" db="EMBL/GenBank/DDBJ databases">
        <authorList>
            <person name="Bliznina A."/>
        </authorList>
    </citation>
    <scope>NUCLEOTIDE SEQUENCE [LARGE SCALE GENOMIC DNA]</scope>
</reference>
<dbReference type="SMART" id="SM00715">
    <property type="entry name" value="LA"/>
    <property type="match status" value="1"/>
</dbReference>
<protein>
    <submittedName>
        <fullName evidence="5">Oidioi.mRNA.OKI2018_I69.XSR.g15428.t2.cds</fullName>
    </submittedName>
</protein>
<dbReference type="InterPro" id="IPR045180">
    <property type="entry name" value="La_dom_prot"/>
</dbReference>
<dbReference type="SUPFAM" id="SSF46785">
    <property type="entry name" value="Winged helix' DNA-binding domain"/>
    <property type="match status" value="1"/>
</dbReference>
<proteinExistence type="predicted"/>
<feature type="compositionally biased region" description="Polar residues" evidence="3">
    <location>
        <begin position="359"/>
        <end position="374"/>
    </location>
</feature>
<gene>
    <name evidence="5" type="ORF">OKIOD_LOCUS6986</name>
</gene>
<sequence length="821" mass="91565">MSGSDETCGVKSLCPPPQLIEPDNQNADTNQNLPFELNRDILKLRVEDFDSNPPSSCGEEDDDNPEHSFDAVIAADPSWVEPSQDVVVSMVSLLDHYFSDENLVKDKFLLKHVRRNKQGYVSVKLLTSFKKLKHLSRSDWRVTAFCCKSSRNLELNHSGNKVKRREQLPHIDLPTTSIKTILAKLPTGDMMTVDEISFIFRKFGSLSTVRLIRPGKEVPLDLRNHVAKHPELGQSTCAVVEFDKTEECQNAYKTLGKIAREENTGWEYSLLGSGRNPRRQQKKQKAKERQLLGGSYGYDSAEEFGSSPFVSSRENSPEVRRKFPLNAARSGQYLTPSPLVSPYGSRSNSPMRHSSSGHPSPNFQRRSVSDNPVGNNKWAIGNRSKLGQSPLARRRQITSPNDHYAKATPPSPLVVPNLLGKVSVQPGSYGLQGATSFEKLNPGKSKVDDIFNKSIEVWSNDTYSDSHHVNTELSHSQSPLSRSLTDTSHGSRDAGRLIGHTRANQRFEPPSLHERGFFNNHTQPQSYCNMTRSQSNSNILGRVSDYTPHPQPRNSPNPLNSQSTSNSAIPHYFSNHSHNQSFSSRTDFLQNDYSPFHRIRKESAGEQVNDQHLRSGSNSHFHHHQSNLFDFTSHLTKSFSNPNIFSLYSNNSPSSSSAEKAHEIHHQPRHHSPSPPPLFPTDTPSPPIIPHNPMESPNTLGEHLDPFQAPSSYPIGSQSGNSFNNNNDEPAQKSPWFRRRQDFLAAQNDSPLGSPQNKTNSTDWGYSSSPVESGILRNPRGPPDNTTKGFHRDNPVLGKLEMLSSQVAAAATYESSSQPNC</sequence>
<name>A0ABN7SHY1_OIKDI</name>
<evidence type="ECO:0000313" key="6">
    <source>
        <dbReference type="Proteomes" id="UP001158576"/>
    </source>
</evidence>
<dbReference type="PROSITE" id="PS50961">
    <property type="entry name" value="HTH_LA"/>
    <property type="match status" value="1"/>
</dbReference>
<feature type="compositionally biased region" description="Low complexity" evidence="3">
    <location>
        <begin position="716"/>
        <end position="727"/>
    </location>
</feature>
<dbReference type="Gene3D" id="1.10.10.10">
    <property type="entry name" value="Winged helix-like DNA-binding domain superfamily/Winged helix DNA-binding domain"/>
    <property type="match status" value="1"/>
</dbReference>
<dbReference type="Proteomes" id="UP001158576">
    <property type="component" value="Chromosome XSR"/>
</dbReference>
<feature type="compositionally biased region" description="Polar residues" evidence="3">
    <location>
        <begin position="519"/>
        <end position="539"/>
    </location>
</feature>
<feature type="compositionally biased region" description="Polar residues" evidence="3">
    <location>
        <begin position="747"/>
        <end position="771"/>
    </location>
</feature>
<dbReference type="InterPro" id="IPR006630">
    <property type="entry name" value="La_HTH"/>
</dbReference>
<feature type="domain" description="HTH La-type RNA-binding" evidence="4">
    <location>
        <begin position="80"/>
        <end position="172"/>
    </location>
</feature>
<evidence type="ECO:0000256" key="1">
    <source>
        <dbReference type="ARBA" id="ARBA00022884"/>
    </source>
</evidence>
<evidence type="ECO:0000313" key="5">
    <source>
        <dbReference type="EMBL" id="CAG5098170.1"/>
    </source>
</evidence>
<evidence type="ECO:0000259" key="4">
    <source>
        <dbReference type="PROSITE" id="PS50961"/>
    </source>
</evidence>
<dbReference type="InterPro" id="IPR036390">
    <property type="entry name" value="WH_DNA-bd_sf"/>
</dbReference>
<dbReference type="EMBL" id="OU015569">
    <property type="protein sequence ID" value="CAG5098170.1"/>
    <property type="molecule type" value="Genomic_DNA"/>
</dbReference>
<dbReference type="PANTHER" id="PTHR22792:SF140">
    <property type="entry name" value="ACHILLES, ISOFORM A"/>
    <property type="match status" value="1"/>
</dbReference>
<feature type="region of interest" description="Disordered" evidence="3">
    <location>
        <begin position="330"/>
        <end position="391"/>
    </location>
</feature>
<organism evidence="5 6">
    <name type="scientific">Oikopleura dioica</name>
    <name type="common">Tunicate</name>
    <dbReference type="NCBI Taxonomy" id="34765"/>
    <lineage>
        <taxon>Eukaryota</taxon>
        <taxon>Metazoa</taxon>
        <taxon>Chordata</taxon>
        <taxon>Tunicata</taxon>
        <taxon>Appendicularia</taxon>
        <taxon>Copelata</taxon>
        <taxon>Oikopleuridae</taxon>
        <taxon>Oikopleura</taxon>
    </lineage>
</organism>
<feature type="compositionally biased region" description="Low complexity" evidence="3">
    <location>
        <begin position="344"/>
        <end position="358"/>
    </location>
</feature>
<dbReference type="Pfam" id="PF05383">
    <property type="entry name" value="La"/>
    <property type="match status" value="1"/>
</dbReference>
<dbReference type="PANTHER" id="PTHR22792">
    <property type="entry name" value="LUPUS LA PROTEIN-RELATED"/>
    <property type="match status" value="1"/>
</dbReference>
<evidence type="ECO:0000256" key="2">
    <source>
        <dbReference type="PROSITE-ProRule" id="PRU00332"/>
    </source>
</evidence>
<keyword evidence="1 2" id="KW-0694">RNA-binding</keyword>
<dbReference type="InterPro" id="IPR036388">
    <property type="entry name" value="WH-like_DNA-bd_sf"/>
</dbReference>
<feature type="compositionally biased region" description="Polar residues" evidence="3">
    <location>
        <begin position="556"/>
        <end position="568"/>
    </location>
</feature>
<feature type="region of interest" description="Disordered" evidence="3">
    <location>
        <begin position="1"/>
        <end position="32"/>
    </location>
</feature>
<feature type="compositionally biased region" description="Polar residues" evidence="3">
    <location>
        <begin position="471"/>
        <end position="488"/>
    </location>
</feature>
<feature type="region of interest" description="Disordered" evidence="3">
    <location>
        <begin position="650"/>
        <end position="793"/>
    </location>
</feature>
<feature type="compositionally biased region" description="Polar residues" evidence="3">
    <location>
        <begin position="23"/>
        <end position="32"/>
    </location>
</feature>
<keyword evidence="6" id="KW-1185">Reference proteome</keyword>
<evidence type="ECO:0000256" key="3">
    <source>
        <dbReference type="SAM" id="MobiDB-lite"/>
    </source>
</evidence>
<accession>A0ABN7SHY1</accession>
<feature type="compositionally biased region" description="Basic residues" evidence="3">
    <location>
        <begin position="276"/>
        <end position="286"/>
    </location>
</feature>
<feature type="compositionally biased region" description="Pro residues" evidence="3">
    <location>
        <begin position="673"/>
        <end position="690"/>
    </location>
</feature>
<feature type="compositionally biased region" description="Low complexity" evidence="3">
    <location>
        <begin position="573"/>
        <end position="583"/>
    </location>
</feature>
<feature type="region of interest" description="Disordered" evidence="3">
    <location>
        <begin position="465"/>
        <end position="583"/>
    </location>
</feature>
<feature type="region of interest" description="Disordered" evidence="3">
    <location>
        <begin position="268"/>
        <end position="292"/>
    </location>
</feature>